<sequence>MVLSGQEASHSKDLDEKKKLPDPQTSKQDDQESSSLNSSKDDNNNLRTANISYKDTGDSNTLAAATNNGTINDDGTYIADISNEDTKDTNTYLADIDSKDTKNANIRSEDLEDADTYGSISNTDADNGGSNNANIWDEDTNGDDAVSVKSNGSLDSVFSTPSITSSCTSVYDSHGDAKERLISVLLENSDLEYLFGRTVLSMNREKFERNFRRLVKRFGMKLRDEGQSTTQKATGNFVCYQARDSAHIISGRLFPMSKRQALASSHPDVDFDDEFDDLVDSIDPDQDSSFDELERFVLSSDAFQNFIWEFKKFVLPNEITLESGQLPAAVITDVLPPESERQSLSFYMNAYFLLVGFHTAVVRLWNNEPELLNSKVRIKWKCKCGKTIFDDFEELEPGAAKRRELWLNRRHIDQTTTGRLSSIKVAAMIYNMGLSILGRIQAVLRGIELGGLGILGRIQAALSGTELGLPQHDSHTPAGDVNRNDTTRHMLTPGNFHIVHELTSPRGTDPAKDEDSFLLLCHPEARYATKLLQLRVTPLQSDYQLFKMLNLTYSSLRGSWRRYLSLYALKSIHFVHFEYYKKSRTVGIRKQPDVPPVNRDDYRYNPSPPDLLPPVGENELMHFLYNPECAEDGPVCLERLPKKLREQLTVCNGKLTEFGWGLHFVEGWSIRKIIWICRIIALGSLVWGVLWAVFTGSIQDGFTVSGYMVALAGLILAIAATQEMAEKSC</sequence>
<feature type="compositionally biased region" description="Basic and acidic residues" evidence="1">
    <location>
        <begin position="9"/>
        <end position="21"/>
    </location>
</feature>
<name>A0ABR4PS33_9HELO</name>
<evidence type="ECO:0000256" key="2">
    <source>
        <dbReference type="SAM" id="Phobius"/>
    </source>
</evidence>
<proteinExistence type="predicted"/>
<feature type="compositionally biased region" description="Polar residues" evidence="1">
    <location>
        <begin position="118"/>
        <end position="134"/>
    </location>
</feature>
<evidence type="ECO:0000313" key="4">
    <source>
        <dbReference type="Proteomes" id="UP001629113"/>
    </source>
</evidence>
<keyword evidence="2" id="KW-0472">Membrane</keyword>
<keyword evidence="2" id="KW-0812">Transmembrane</keyword>
<feature type="compositionally biased region" description="Polar residues" evidence="1">
    <location>
        <begin position="46"/>
        <end position="59"/>
    </location>
</feature>
<reference evidence="3 4" key="1">
    <citation type="submission" date="2024-06" db="EMBL/GenBank/DDBJ databases">
        <title>Complete genome of Phlyctema vagabunda strain 19-DSS-EL-015.</title>
        <authorList>
            <person name="Fiorenzani C."/>
        </authorList>
    </citation>
    <scope>NUCLEOTIDE SEQUENCE [LARGE SCALE GENOMIC DNA]</scope>
    <source>
        <strain evidence="3 4">19-DSS-EL-015</strain>
    </source>
</reference>
<keyword evidence="4" id="KW-1185">Reference proteome</keyword>
<dbReference type="Proteomes" id="UP001629113">
    <property type="component" value="Unassembled WGS sequence"/>
</dbReference>
<feature type="region of interest" description="Disordered" evidence="1">
    <location>
        <begin position="1"/>
        <end position="59"/>
    </location>
</feature>
<keyword evidence="2" id="KW-1133">Transmembrane helix</keyword>
<feature type="transmembrane region" description="Helical" evidence="2">
    <location>
        <begin position="706"/>
        <end position="725"/>
    </location>
</feature>
<feature type="transmembrane region" description="Helical" evidence="2">
    <location>
        <begin position="673"/>
        <end position="694"/>
    </location>
</feature>
<comment type="caution">
    <text evidence="3">The sequence shown here is derived from an EMBL/GenBank/DDBJ whole genome shotgun (WGS) entry which is preliminary data.</text>
</comment>
<organism evidence="3 4">
    <name type="scientific">Phlyctema vagabunda</name>
    <dbReference type="NCBI Taxonomy" id="108571"/>
    <lineage>
        <taxon>Eukaryota</taxon>
        <taxon>Fungi</taxon>
        <taxon>Dikarya</taxon>
        <taxon>Ascomycota</taxon>
        <taxon>Pezizomycotina</taxon>
        <taxon>Leotiomycetes</taxon>
        <taxon>Helotiales</taxon>
        <taxon>Dermateaceae</taxon>
        <taxon>Phlyctema</taxon>
    </lineage>
</organism>
<accession>A0ABR4PS33</accession>
<dbReference type="EMBL" id="JBFCZG010000002">
    <property type="protein sequence ID" value="KAL3426137.1"/>
    <property type="molecule type" value="Genomic_DNA"/>
</dbReference>
<gene>
    <name evidence="3" type="ORF">PVAG01_02928</name>
</gene>
<protein>
    <submittedName>
        <fullName evidence="3">Uncharacterized protein</fullName>
    </submittedName>
</protein>
<evidence type="ECO:0000256" key="1">
    <source>
        <dbReference type="SAM" id="MobiDB-lite"/>
    </source>
</evidence>
<evidence type="ECO:0000313" key="3">
    <source>
        <dbReference type="EMBL" id="KAL3426137.1"/>
    </source>
</evidence>
<feature type="region of interest" description="Disordered" evidence="1">
    <location>
        <begin position="104"/>
        <end position="144"/>
    </location>
</feature>